<dbReference type="KEGG" id="blag:BLTE_16380"/>
<protein>
    <submittedName>
        <fullName evidence="2">4-hydroxybenzoyl-CoA thioesterase</fullName>
    </submittedName>
</protein>
<dbReference type="InterPro" id="IPR050563">
    <property type="entry name" value="4-hydroxybenzoyl-CoA_TE"/>
</dbReference>
<proteinExistence type="predicted"/>
<dbReference type="Gene3D" id="3.10.129.10">
    <property type="entry name" value="Hotdog Thioesterase"/>
    <property type="match status" value="1"/>
</dbReference>
<organism evidence="2 3">
    <name type="scientific">Blastochloris tepida</name>
    <dbReference type="NCBI Taxonomy" id="2233851"/>
    <lineage>
        <taxon>Bacteria</taxon>
        <taxon>Pseudomonadati</taxon>
        <taxon>Pseudomonadota</taxon>
        <taxon>Alphaproteobacteria</taxon>
        <taxon>Hyphomicrobiales</taxon>
        <taxon>Blastochloridaceae</taxon>
        <taxon>Blastochloris</taxon>
    </lineage>
</organism>
<dbReference type="EMBL" id="AP018907">
    <property type="protein sequence ID" value="BBF92953.1"/>
    <property type="molecule type" value="Genomic_DNA"/>
</dbReference>
<dbReference type="InterPro" id="IPR029069">
    <property type="entry name" value="HotDog_dom_sf"/>
</dbReference>
<dbReference type="OrthoDB" id="7204167at2"/>
<dbReference type="Pfam" id="PF13279">
    <property type="entry name" value="4HBT_2"/>
    <property type="match status" value="1"/>
</dbReference>
<dbReference type="PANTHER" id="PTHR31793:SF37">
    <property type="entry name" value="ACYL-COA THIOESTER HYDROLASE YBGC"/>
    <property type="match status" value="1"/>
</dbReference>
<reference evidence="2 3" key="1">
    <citation type="submission" date="2018-08" db="EMBL/GenBank/DDBJ databases">
        <title>Complete genome sequencing of Blastochloris tepida GI.</title>
        <authorList>
            <person name="Tsukatani Y."/>
            <person name="Mori H."/>
        </authorList>
    </citation>
    <scope>NUCLEOTIDE SEQUENCE [LARGE SCALE GENOMIC DNA]</scope>
    <source>
        <strain evidence="2 3">GI</strain>
    </source>
</reference>
<dbReference type="AlphaFoldDB" id="A0A348G070"/>
<dbReference type="SUPFAM" id="SSF54637">
    <property type="entry name" value="Thioesterase/thiol ester dehydrase-isomerase"/>
    <property type="match status" value="1"/>
</dbReference>
<dbReference type="Proteomes" id="UP000266934">
    <property type="component" value="Chromosome"/>
</dbReference>
<dbReference type="CDD" id="cd00586">
    <property type="entry name" value="4HBT"/>
    <property type="match status" value="1"/>
</dbReference>
<gene>
    <name evidence="2" type="ORF">BLTE_16380</name>
</gene>
<sequence length="143" mass="16686">MLVNRRTVRIEWADCDMAGIVFYPRYFEMFDTSTHHLFEKAGWKKRELIREFDIVGYPMVDTRGKFLVPSTAGDDIIIETQVTEFRKSSFDVIHKVFKPDPQGEVLAIEGYETRVWVAKHPEDPSRIKSRPIPEEVIRRLSAG</sequence>
<dbReference type="RefSeq" id="WP_126399196.1">
    <property type="nucleotide sequence ID" value="NZ_AP018907.1"/>
</dbReference>
<dbReference type="PANTHER" id="PTHR31793">
    <property type="entry name" value="4-HYDROXYBENZOYL-COA THIOESTERASE FAMILY MEMBER"/>
    <property type="match status" value="1"/>
</dbReference>
<evidence type="ECO:0000256" key="1">
    <source>
        <dbReference type="ARBA" id="ARBA00022801"/>
    </source>
</evidence>
<name>A0A348G070_9HYPH</name>
<accession>A0A348G070</accession>
<keyword evidence="3" id="KW-1185">Reference proteome</keyword>
<keyword evidence="1" id="KW-0378">Hydrolase</keyword>
<evidence type="ECO:0000313" key="3">
    <source>
        <dbReference type="Proteomes" id="UP000266934"/>
    </source>
</evidence>
<dbReference type="GO" id="GO:0047617">
    <property type="term" value="F:fatty acyl-CoA hydrolase activity"/>
    <property type="evidence" value="ECO:0007669"/>
    <property type="project" value="TreeGrafter"/>
</dbReference>
<evidence type="ECO:0000313" key="2">
    <source>
        <dbReference type="EMBL" id="BBF92953.1"/>
    </source>
</evidence>